<keyword evidence="1" id="KW-0472">Membrane</keyword>
<name>A0A4V2MR97_9SPHI</name>
<proteinExistence type="predicted"/>
<evidence type="ECO:0000313" key="3">
    <source>
        <dbReference type="Proteomes" id="UP000293925"/>
    </source>
</evidence>
<dbReference type="Proteomes" id="UP000293925">
    <property type="component" value="Unassembled WGS sequence"/>
</dbReference>
<dbReference type="EMBL" id="SJSO01000003">
    <property type="protein sequence ID" value="TCD28617.1"/>
    <property type="molecule type" value="Genomic_DNA"/>
</dbReference>
<organism evidence="2 3">
    <name type="scientific">Pedobacter psychrodurus</name>
    <dbReference type="NCBI Taxonomy" id="2530456"/>
    <lineage>
        <taxon>Bacteria</taxon>
        <taxon>Pseudomonadati</taxon>
        <taxon>Bacteroidota</taxon>
        <taxon>Sphingobacteriia</taxon>
        <taxon>Sphingobacteriales</taxon>
        <taxon>Sphingobacteriaceae</taxon>
        <taxon>Pedobacter</taxon>
    </lineage>
</organism>
<keyword evidence="1" id="KW-0812">Transmembrane</keyword>
<sequence length="77" mass="8766">MNKTEKGLNLLAIIFSVWFVLTSWMWSSYAALFISYPFGIVSLLMLVFSPYSWGKKLIKILLITGLALSMAALLLYR</sequence>
<accession>A0A4V2MR97</accession>
<feature type="transmembrane region" description="Helical" evidence="1">
    <location>
        <begin position="60"/>
        <end position="76"/>
    </location>
</feature>
<gene>
    <name evidence="2" type="ORF">EZ456_04305</name>
</gene>
<dbReference type="OrthoDB" id="773031at2"/>
<keyword evidence="3" id="KW-1185">Reference proteome</keyword>
<dbReference type="AlphaFoldDB" id="A0A4V2MR97"/>
<reference evidence="2 3" key="1">
    <citation type="submission" date="2019-02" db="EMBL/GenBank/DDBJ databases">
        <title>Pedobacter sp. RP-3-21 sp. nov., isolated from Arctic soil.</title>
        <authorList>
            <person name="Dahal R.H."/>
        </authorList>
    </citation>
    <scope>NUCLEOTIDE SEQUENCE [LARGE SCALE GENOMIC DNA]</scope>
    <source>
        <strain evidence="2 3">RP-3-21</strain>
    </source>
</reference>
<keyword evidence="1" id="KW-1133">Transmembrane helix</keyword>
<comment type="caution">
    <text evidence="2">The sequence shown here is derived from an EMBL/GenBank/DDBJ whole genome shotgun (WGS) entry which is preliminary data.</text>
</comment>
<evidence type="ECO:0000256" key="1">
    <source>
        <dbReference type="SAM" id="Phobius"/>
    </source>
</evidence>
<feature type="transmembrane region" description="Helical" evidence="1">
    <location>
        <begin position="7"/>
        <end position="27"/>
    </location>
</feature>
<evidence type="ECO:0000313" key="2">
    <source>
        <dbReference type="EMBL" id="TCD28617.1"/>
    </source>
</evidence>
<protein>
    <submittedName>
        <fullName evidence="2">Uncharacterized protein</fullName>
    </submittedName>
</protein>
<dbReference type="RefSeq" id="WP_131527648.1">
    <property type="nucleotide sequence ID" value="NZ_SJSO01000003.1"/>
</dbReference>
<feature type="transmembrane region" description="Helical" evidence="1">
    <location>
        <begin position="33"/>
        <end position="53"/>
    </location>
</feature>